<accession>C8PTB6</accession>
<dbReference type="EMBL" id="ACYH01000060">
    <property type="protein sequence ID" value="EEV19380.1"/>
    <property type="molecule type" value="Genomic_DNA"/>
</dbReference>
<proteinExistence type="inferred from homology"/>
<name>C8PTB6_9SPIR</name>
<protein>
    <recommendedName>
        <fullName evidence="4">GDP-mannose pyrophosphatase</fullName>
    </recommendedName>
    <alternativeName>
        <fullName evidence="6">GDP-mannose hydrolase</fullName>
    </alternativeName>
    <alternativeName>
        <fullName evidence="7">GDPMK</fullName>
    </alternativeName>
</protein>
<dbReference type="PANTHER" id="PTHR11839:SF18">
    <property type="entry name" value="NUDIX HYDROLASE DOMAIN-CONTAINING PROTEIN"/>
    <property type="match status" value="1"/>
</dbReference>
<evidence type="ECO:0000259" key="9">
    <source>
        <dbReference type="PROSITE" id="PS51462"/>
    </source>
</evidence>
<dbReference type="PROSITE" id="PS00893">
    <property type="entry name" value="NUDIX_BOX"/>
    <property type="match status" value="1"/>
</dbReference>
<dbReference type="PRINTS" id="PR00502">
    <property type="entry name" value="NUDIXFAMILY"/>
</dbReference>
<dbReference type="CDD" id="cd03424">
    <property type="entry name" value="NUDIX_ADPRase_Nudt5_UGPPase_Nudt14"/>
    <property type="match status" value="1"/>
</dbReference>
<dbReference type="InterPro" id="IPR015797">
    <property type="entry name" value="NUDIX_hydrolase-like_dom_sf"/>
</dbReference>
<evidence type="ECO:0000256" key="7">
    <source>
        <dbReference type="ARBA" id="ARBA00032272"/>
    </source>
</evidence>
<dbReference type="Gene3D" id="3.90.79.10">
    <property type="entry name" value="Nucleoside Triphosphate Pyrophosphohydrolase"/>
    <property type="match status" value="1"/>
</dbReference>
<comment type="similarity">
    <text evidence="3">Belongs to the Nudix hydrolase family. NudK subfamily.</text>
</comment>
<dbReference type="Pfam" id="PF00293">
    <property type="entry name" value="NUDIX"/>
    <property type="match status" value="1"/>
</dbReference>
<dbReference type="Proteomes" id="UP000004509">
    <property type="component" value="Unassembled WGS sequence"/>
</dbReference>
<evidence type="ECO:0000313" key="10">
    <source>
        <dbReference type="EMBL" id="EEV19380.1"/>
    </source>
</evidence>
<dbReference type="InterPro" id="IPR020084">
    <property type="entry name" value="NUDIX_hydrolase_CS"/>
</dbReference>
<comment type="cofactor">
    <cofactor evidence="2">
        <name>Mg(2+)</name>
        <dbReference type="ChEBI" id="CHEBI:18420"/>
    </cofactor>
</comment>
<evidence type="ECO:0000256" key="3">
    <source>
        <dbReference type="ARBA" id="ARBA00007275"/>
    </source>
</evidence>
<evidence type="ECO:0000256" key="2">
    <source>
        <dbReference type="ARBA" id="ARBA00001946"/>
    </source>
</evidence>
<evidence type="ECO:0000256" key="1">
    <source>
        <dbReference type="ARBA" id="ARBA00000847"/>
    </source>
</evidence>
<gene>
    <name evidence="10" type="ORF">TREVI0001_1030</name>
</gene>
<evidence type="ECO:0000256" key="5">
    <source>
        <dbReference type="ARBA" id="ARBA00022801"/>
    </source>
</evidence>
<evidence type="ECO:0000256" key="4">
    <source>
        <dbReference type="ARBA" id="ARBA00016377"/>
    </source>
</evidence>
<dbReference type="PANTHER" id="PTHR11839">
    <property type="entry name" value="UDP/ADP-SUGAR PYROPHOSPHATASE"/>
    <property type="match status" value="1"/>
</dbReference>
<evidence type="ECO:0000256" key="8">
    <source>
        <dbReference type="RuleBase" id="RU003476"/>
    </source>
</evidence>
<dbReference type="PROSITE" id="PS51462">
    <property type="entry name" value="NUDIX"/>
    <property type="match status" value="1"/>
</dbReference>
<dbReference type="GO" id="GO:0019693">
    <property type="term" value="P:ribose phosphate metabolic process"/>
    <property type="evidence" value="ECO:0007669"/>
    <property type="project" value="TreeGrafter"/>
</dbReference>
<feature type="domain" description="Nudix hydrolase" evidence="9">
    <location>
        <begin position="50"/>
        <end position="190"/>
    </location>
</feature>
<dbReference type="GO" id="GO:0016462">
    <property type="term" value="F:pyrophosphatase activity"/>
    <property type="evidence" value="ECO:0007669"/>
    <property type="project" value="UniProtKB-ARBA"/>
</dbReference>
<evidence type="ECO:0000256" key="6">
    <source>
        <dbReference type="ARBA" id="ARBA00032162"/>
    </source>
</evidence>
<dbReference type="InterPro" id="IPR020476">
    <property type="entry name" value="Nudix_hydrolase"/>
</dbReference>
<dbReference type="InterPro" id="IPR000086">
    <property type="entry name" value="NUDIX_hydrolase_dom"/>
</dbReference>
<dbReference type="SUPFAM" id="SSF55811">
    <property type="entry name" value="Nudix"/>
    <property type="match status" value="1"/>
</dbReference>
<dbReference type="GO" id="GO:0006753">
    <property type="term" value="P:nucleoside phosphate metabolic process"/>
    <property type="evidence" value="ECO:0007669"/>
    <property type="project" value="TreeGrafter"/>
</dbReference>
<organism evidence="10 11">
    <name type="scientific">Treponema vincentii ATCC 35580</name>
    <dbReference type="NCBI Taxonomy" id="596324"/>
    <lineage>
        <taxon>Bacteria</taxon>
        <taxon>Pseudomonadati</taxon>
        <taxon>Spirochaetota</taxon>
        <taxon>Spirochaetia</taxon>
        <taxon>Spirochaetales</taxon>
        <taxon>Treponemataceae</taxon>
        <taxon>Treponema</taxon>
    </lineage>
</organism>
<evidence type="ECO:0000313" key="11">
    <source>
        <dbReference type="Proteomes" id="UP000004509"/>
    </source>
</evidence>
<dbReference type="eggNOG" id="COG0494">
    <property type="taxonomic scope" value="Bacteria"/>
</dbReference>
<sequence length="201" mass="22875">MSKEGSIFMQKDLNLSWKPVGKKEICTTRVFTVNEITSLSPDNETKTFSTLSAPEWVIVIPRITDAHGRRYFLMVKQWRHGSSQLSIEFPGGVVDEGETPEQAARRELLEETGKTGRNLTLLGEVYPNPAIMGNKSHVYFADCESDTQAQHLDEDEFLEAEAVPVEEVLSKMGTFPYDHALMCTALFFYLREVDKNFTFKR</sequence>
<reference evidence="10 11" key="1">
    <citation type="submission" date="2009-07" db="EMBL/GenBank/DDBJ databases">
        <authorList>
            <person name="Madupu R."/>
            <person name="Sebastian Y."/>
            <person name="Durkin A.S."/>
            <person name="Torralba M."/>
            <person name="Methe B."/>
            <person name="Sutton G.G."/>
            <person name="Strausberg R.L."/>
            <person name="Nelson K.E."/>
        </authorList>
    </citation>
    <scope>NUCLEOTIDE SEQUENCE [LARGE SCALE GENOMIC DNA]</scope>
    <source>
        <strain evidence="10 11">ATCC 35580</strain>
    </source>
</reference>
<dbReference type="AlphaFoldDB" id="C8PTB6"/>
<comment type="catalytic activity">
    <reaction evidence="1">
        <text>GDP-alpha-D-mannose + H2O = alpha-D-mannose 1-phosphate + GMP + 2 H(+)</text>
        <dbReference type="Rhea" id="RHEA:27978"/>
        <dbReference type="ChEBI" id="CHEBI:15377"/>
        <dbReference type="ChEBI" id="CHEBI:15378"/>
        <dbReference type="ChEBI" id="CHEBI:57527"/>
        <dbReference type="ChEBI" id="CHEBI:58115"/>
        <dbReference type="ChEBI" id="CHEBI:58409"/>
    </reaction>
</comment>
<dbReference type="STRING" id="596324.TREVI0001_1030"/>
<comment type="caution">
    <text evidence="10">The sequence shown here is derived from an EMBL/GenBank/DDBJ whole genome shotgun (WGS) entry which is preliminary data.</text>
</comment>
<keyword evidence="5 8" id="KW-0378">Hydrolase</keyword>